<proteinExistence type="predicted"/>
<organism evidence="2 3">
    <name type="scientific">Homarus americanus</name>
    <name type="common">American lobster</name>
    <dbReference type="NCBI Taxonomy" id="6706"/>
    <lineage>
        <taxon>Eukaryota</taxon>
        <taxon>Metazoa</taxon>
        <taxon>Ecdysozoa</taxon>
        <taxon>Arthropoda</taxon>
        <taxon>Crustacea</taxon>
        <taxon>Multicrustacea</taxon>
        <taxon>Malacostraca</taxon>
        <taxon>Eumalacostraca</taxon>
        <taxon>Eucarida</taxon>
        <taxon>Decapoda</taxon>
        <taxon>Pleocyemata</taxon>
        <taxon>Astacidea</taxon>
        <taxon>Nephropoidea</taxon>
        <taxon>Nephropidae</taxon>
        <taxon>Homarus</taxon>
    </lineage>
</organism>
<protein>
    <submittedName>
        <fullName evidence="2">Uncharacterized protein</fullName>
    </submittedName>
</protein>
<name>A0A8J5J7M3_HOMAM</name>
<gene>
    <name evidence="2" type="ORF">Hamer_G010623</name>
</gene>
<accession>A0A8J5J7M3</accession>
<dbReference type="Proteomes" id="UP000747542">
    <property type="component" value="Unassembled WGS sequence"/>
</dbReference>
<evidence type="ECO:0000313" key="2">
    <source>
        <dbReference type="EMBL" id="KAG7153326.1"/>
    </source>
</evidence>
<feature type="region of interest" description="Disordered" evidence="1">
    <location>
        <begin position="100"/>
        <end position="127"/>
    </location>
</feature>
<evidence type="ECO:0000313" key="3">
    <source>
        <dbReference type="Proteomes" id="UP000747542"/>
    </source>
</evidence>
<evidence type="ECO:0000256" key="1">
    <source>
        <dbReference type="SAM" id="MobiDB-lite"/>
    </source>
</evidence>
<reference evidence="2" key="1">
    <citation type="journal article" date="2021" name="Sci. Adv.">
        <title>The American lobster genome reveals insights on longevity, neural, and immune adaptations.</title>
        <authorList>
            <person name="Polinski J.M."/>
            <person name="Zimin A.V."/>
            <person name="Clark K.F."/>
            <person name="Kohn A.B."/>
            <person name="Sadowski N."/>
            <person name="Timp W."/>
            <person name="Ptitsyn A."/>
            <person name="Khanna P."/>
            <person name="Romanova D.Y."/>
            <person name="Williams P."/>
            <person name="Greenwood S.J."/>
            <person name="Moroz L.L."/>
            <person name="Walt D.R."/>
            <person name="Bodnar A.G."/>
        </authorList>
    </citation>
    <scope>NUCLEOTIDE SEQUENCE</scope>
    <source>
        <strain evidence="2">GMGI-L3</strain>
    </source>
</reference>
<dbReference type="AlphaFoldDB" id="A0A8J5J7M3"/>
<comment type="caution">
    <text evidence="2">The sequence shown here is derived from an EMBL/GenBank/DDBJ whole genome shotgun (WGS) entry which is preliminary data.</text>
</comment>
<keyword evidence="3" id="KW-1185">Reference proteome</keyword>
<sequence length="127" mass="14197">MSGERKCVFEIMKMRAVATNDGESGQDHHTIILHHSSNTSPTQQPFTDNFCSYALSRRILYTHQVLPPAVRLREKCLIPVMVKSYTNVGYLTSASSCINHQRNSGETYPKKSLTSPPTTLNITPSTQ</sequence>
<dbReference type="EMBL" id="JAHLQT010047199">
    <property type="protein sequence ID" value="KAG7153326.1"/>
    <property type="molecule type" value="Genomic_DNA"/>
</dbReference>